<gene>
    <name evidence="1" type="ORF">BRADI_3g03192v3</name>
</gene>
<reference evidence="1" key="2">
    <citation type="submission" date="2017-06" db="EMBL/GenBank/DDBJ databases">
        <title>WGS assembly of Brachypodium distachyon.</title>
        <authorList>
            <consortium name="The International Brachypodium Initiative"/>
            <person name="Lucas S."/>
            <person name="Harmon-Smith M."/>
            <person name="Lail K."/>
            <person name="Tice H."/>
            <person name="Grimwood J."/>
            <person name="Bruce D."/>
            <person name="Barry K."/>
            <person name="Shu S."/>
            <person name="Lindquist E."/>
            <person name="Wang M."/>
            <person name="Pitluck S."/>
            <person name="Vogel J.P."/>
            <person name="Garvin D.F."/>
            <person name="Mockler T.C."/>
            <person name="Schmutz J."/>
            <person name="Rokhsar D."/>
            <person name="Bevan M.W."/>
        </authorList>
    </citation>
    <scope>NUCLEOTIDE SEQUENCE</scope>
    <source>
        <strain evidence="1">Bd21</strain>
    </source>
</reference>
<dbReference type="FunCoup" id="A0A2K2CUX2">
    <property type="interactions" value="657"/>
</dbReference>
<protein>
    <recommendedName>
        <fullName evidence="4">F-box domain-containing protein</fullName>
    </recommendedName>
</protein>
<reference evidence="2" key="3">
    <citation type="submission" date="2018-08" db="UniProtKB">
        <authorList>
            <consortium name="EnsemblPlants"/>
        </authorList>
    </citation>
    <scope>IDENTIFICATION</scope>
    <source>
        <strain evidence="2">cv. Bd21</strain>
    </source>
</reference>
<evidence type="ECO:0000313" key="1">
    <source>
        <dbReference type="EMBL" id="PNT65824.1"/>
    </source>
</evidence>
<keyword evidence="3" id="KW-1185">Reference proteome</keyword>
<sequence length="435" mass="49315">MDPAAPHLMDEILEEIFLRLPTPAALARTSMASVSFRSIITERFFLRRYRKLHPPPLLGFVHPGGHRFPLASPTLGCVDPRGFHPAQAPHPSAPLARAVADGADFTYSFVPEPRDRKGRRPRYRKGWKPSDIRDGRVLLESIESLDRFPILAVCDPLSRRYLLLPHIPTGLAVQGKDPHENVPILAPISDEDEDETSFKVICVSRFDTKLVAIVFSSVTQQWCIAASLSYPFDEYGVPSYLTGFSCLFCVRGCFYFAPAAPCLDALFVLDTQRMEFSTVVDRTGYHIQLRCMPCQEDDPLDYTVRNRPGESRSIPFCIVEGREGALEMFSLPNNGQPSNEWQLENIIPLPGQYDYYSLGAAEGFFFLGATTEDQLDMDNHCFAELSGTEWDVDYFSLEVQTSKLTKVCRRRSQFFNWEHVYWYFGFPPSLSKPSI</sequence>
<dbReference type="EMBL" id="CM000882">
    <property type="protein sequence ID" value="PNT65824.1"/>
    <property type="molecule type" value="Genomic_DNA"/>
</dbReference>
<evidence type="ECO:0000313" key="3">
    <source>
        <dbReference type="Proteomes" id="UP000008810"/>
    </source>
</evidence>
<dbReference type="PANTHER" id="PTHR31264:SF19">
    <property type="entry name" value="F-BOX DOMAIN-CONTAINING PROTEIN"/>
    <property type="match status" value="1"/>
</dbReference>
<proteinExistence type="predicted"/>
<evidence type="ECO:0000313" key="2">
    <source>
        <dbReference type="EnsemblPlants" id="PNT65824"/>
    </source>
</evidence>
<evidence type="ECO:0008006" key="4">
    <source>
        <dbReference type="Google" id="ProtNLM"/>
    </source>
</evidence>
<organism evidence="1">
    <name type="scientific">Brachypodium distachyon</name>
    <name type="common">Purple false brome</name>
    <name type="synonym">Trachynia distachya</name>
    <dbReference type="NCBI Taxonomy" id="15368"/>
    <lineage>
        <taxon>Eukaryota</taxon>
        <taxon>Viridiplantae</taxon>
        <taxon>Streptophyta</taxon>
        <taxon>Embryophyta</taxon>
        <taxon>Tracheophyta</taxon>
        <taxon>Spermatophyta</taxon>
        <taxon>Magnoliopsida</taxon>
        <taxon>Liliopsida</taxon>
        <taxon>Poales</taxon>
        <taxon>Poaceae</taxon>
        <taxon>BOP clade</taxon>
        <taxon>Pooideae</taxon>
        <taxon>Stipodae</taxon>
        <taxon>Brachypodieae</taxon>
        <taxon>Brachypodium</taxon>
    </lineage>
</organism>
<dbReference type="AlphaFoldDB" id="A0A2K2CUX2"/>
<dbReference type="InterPro" id="IPR036047">
    <property type="entry name" value="F-box-like_dom_sf"/>
</dbReference>
<dbReference type="Gramene" id="PNT65824">
    <property type="protein sequence ID" value="PNT65824"/>
    <property type="gene ID" value="BRADI_3g03192v3"/>
</dbReference>
<dbReference type="EnsemblPlants" id="PNT65824">
    <property type="protein sequence ID" value="PNT65824"/>
    <property type="gene ID" value="BRADI_3g03192v3"/>
</dbReference>
<dbReference type="InParanoid" id="A0A2K2CUX2"/>
<name>A0A2K2CUX2_BRADI</name>
<reference evidence="1 2" key="1">
    <citation type="journal article" date="2010" name="Nature">
        <title>Genome sequencing and analysis of the model grass Brachypodium distachyon.</title>
        <authorList>
            <consortium name="International Brachypodium Initiative"/>
        </authorList>
    </citation>
    <scope>NUCLEOTIDE SEQUENCE [LARGE SCALE GENOMIC DNA]</scope>
    <source>
        <strain evidence="1 2">Bd21</strain>
    </source>
</reference>
<dbReference type="OrthoDB" id="655770at2759"/>
<dbReference type="ExpressionAtlas" id="A0A2K2CUX2">
    <property type="expression patterns" value="baseline"/>
</dbReference>
<dbReference type="SUPFAM" id="SSF81383">
    <property type="entry name" value="F-box domain"/>
    <property type="match status" value="1"/>
</dbReference>
<dbReference type="Proteomes" id="UP000008810">
    <property type="component" value="Chromosome 3"/>
</dbReference>
<accession>A0A2K2CUX2</accession>
<dbReference type="PANTHER" id="PTHR31264">
    <property type="entry name" value="OS07G0554500 PROTEIN-RELATED"/>
    <property type="match status" value="1"/>
</dbReference>